<organism evidence="2 3">
    <name type="scientific">Campylobacter concisus</name>
    <dbReference type="NCBI Taxonomy" id="199"/>
    <lineage>
        <taxon>Bacteria</taxon>
        <taxon>Pseudomonadati</taxon>
        <taxon>Campylobacterota</taxon>
        <taxon>Epsilonproteobacteria</taxon>
        <taxon>Campylobacterales</taxon>
        <taxon>Campylobacteraceae</taxon>
        <taxon>Campylobacter</taxon>
    </lineage>
</organism>
<accession>A0A1Y5MR21</accession>
<feature type="transmembrane region" description="Helical" evidence="1">
    <location>
        <begin position="102"/>
        <end position="122"/>
    </location>
</feature>
<gene>
    <name evidence="2" type="ORF">B9N65_04990</name>
</gene>
<feature type="transmembrane region" description="Helical" evidence="1">
    <location>
        <begin position="6"/>
        <end position="27"/>
    </location>
</feature>
<keyword evidence="1" id="KW-0812">Transmembrane</keyword>
<dbReference type="Proteomes" id="UP000196317">
    <property type="component" value="Unassembled WGS sequence"/>
</dbReference>
<comment type="caution">
    <text evidence="2">The sequence shown here is derived from an EMBL/GenBank/DDBJ whole genome shotgun (WGS) entry which is preliminary data.</text>
</comment>
<protein>
    <submittedName>
        <fullName evidence="2">Uncharacterized protein</fullName>
    </submittedName>
</protein>
<evidence type="ECO:0000256" key="1">
    <source>
        <dbReference type="SAM" id="Phobius"/>
    </source>
</evidence>
<dbReference type="AlphaFoldDB" id="A0A1Y5MR21"/>
<dbReference type="EMBL" id="NDYN01000004">
    <property type="protein sequence ID" value="OUT08155.1"/>
    <property type="molecule type" value="Genomic_DNA"/>
</dbReference>
<name>A0A1Y5MR21_9BACT</name>
<feature type="transmembrane region" description="Helical" evidence="1">
    <location>
        <begin position="128"/>
        <end position="152"/>
    </location>
</feature>
<keyword evidence="1" id="KW-1133">Transmembrane helix</keyword>
<dbReference type="RefSeq" id="WP_087583046.1">
    <property type="nucleotide sequence ID" value="NZ_JALMFX010000002.1"/>
</dbReference>
<proteinExistence type="predicted"/>
<feature type="transmembrane region" description="Helical" evidence="1">
    <location>
        <begin position="70"/>
        <end position="90"/>
    </location>
</feature>
<sequence length="162" mass="19292">MNIIWIFAFIIIVIVLIDLLMHFCGLYRYIIIKYLSVVIMCFGHPVYFFISFILALYFRFLFDDVGNIKFYGILFMALCMIIFAILRYMAFKYMINDASLYTYSKFYFFTCVFLPFYVIGFYNEMGLAMAVQLVLPIFMVITIVYSIIKILVIKKYKIVGKY</sequence>
<keyword evidence="1" id="KW-0472">Membrane</keyword>
<reference evidence="2 3" key="1">
    <citation type="submission" date="2017-04" db="EMBL/GenBank/DDBJ databases">
        <title>Complete genome of Campylobacter concisus ATCC 33237T and draft genomes for an additional eight well characterized C. concisus strains.</title>
        <authorList>
            <person name="Cornelius A.J."/>
            <person name="Miller W.G."/>
            <person name="Lastovica A.J."/>
            <person name="On S.L."/>
            <person name="French N.P."/>
            <person name="Vandenberg O."/>
            <person name="Biggs P.J."/>
        </authorList>
    </citation>
    <scope>NUCLEOTIDE SEQUENCE [LARGE SCALE GENOMIC DNA]</scope>
    <source>
        <strain evidence="2 3">CCUG 19995</strain>
    </source>
</reference>
<evidence type="ECO:0000313" key="3">
    <source>
        <dbReference type="Proteomes" id="UP000196317"/>
    </source>
</evidence>
<evidence type="ECO:0000313" key="2">
    <source>
        <dbReference type="EMBL" id="OUT08155.1"/>
    </source>
</evidence>
<feature type="transmembrane region" description="Helical" evidence="1">
    <location>
        <begin position="34"/>
        <end position="58"/>
    </location>
</feature>